<evidence type="ECO:0000256" key="5">
    <source>
        <dbReference type="SAM" id="Phobius"/>
    </source>
</evidence>
<reference evidence="8" key="1">
    <citation type="journal article" date="2023" name="Mol. Biol. Evol.">
        <title>Third-Generation Sequencing Reveals the Adaptive Role of the Epigenome in Three Deep-Sea Polychaetes.</title>
        <authorList>
            <person name="Perez M."/>
            <person name="Aroh O."/>
            <person name="Sun Y."/>
            <person name="Lan Y."/>
            <person name="Juniper S.K."/>
            <person name="Young C.R."/>
            <person name="Angers B."/>
            <person name="Qian P.Y."/>
        </authorList>
    </citation>
    <scope>NUCLEOTIDE SEQUENCE</scope>
    <source>
        <strain evidence="8">P08H-3</strain>
    </source>
</reference>
<dbReference type="Pfam" id="PF25752">
    <property type="entry name" value="DUF1619_N"/>
    <property type="match status" value="1"/>
</dbReference>
<evidence type="ECO:0000259" key="7">
    <source>
        <dbReference type="Pfam" id="PF25752"/>
    </source>
</evidence>
<evidence type="ECO:0000313" key="9">
    <source>
        <dbReference type="Proteomes" id="UP001208570"/>
    </source>
</evidence>
<dbReference type="Proteomes" id="UP001208570">
    <property type="component" value="Unassembled WGS sequence"/>
</dbReference>
<keyword evidence="5" id="KW-1133">Transmembrane helix</keyword>
<dbReference type="GO" id="GO:0060271">
    <property type="term" value="P:cilium assembly"/>
    <property type="evidence" value="ECO:0007669"/>
    <property type="project" value="TreeGrafter"/>
</dbReference>
<name>A0AAD9K6V4_9ANNE</name>
<keyword evidence="5" id="KW-0472">Membrane</keyword>
<feature type="domain" description="Tectonic-1-3" evidence="6">
    <location>
        <begin position="588"/>
        <end position="838"/>
    </location>
</feature>
<evidence type="ECO:0000256" key="2">
    <source>
        <dbReference type="ARBA" id="ARBA00022729"/>
    </source>
</evidence>
<keyword evidence="5" id="KW-0812">Transmembrane</keyword>
<dbReference type="Pfam" id="PF07773">
    <property type="entry name" value="TCTN_DUF1619"/>
    <property type="match status" value="1"/>
</dbReference>
<keyword evidence="2" id="KW-0732">Signal</keyword>
<evidence type="ECO:0000313" key="8">
    <source>
        <dbReference type="EMBL" id="KAK2165976.1"/>
    </source>
</evidence>
<keyword evidence="3" id="KW-0970">Cilium biogenesis/degradation</keyword>
<comment type="caution">
    <text evidence="8">The sequence shown here is derived from an EMBL/GenBank/DDBJ whole genome shotgun (WGS) entry which is preliminary data.</text>
</comment>
<dbReference type="PANTHER" id="PTHR14611:SF6">
    <property type="entry name" value="TECTONIC-2"/>
    <property type="match status" value="1"/>
</dbReference>
<protein>
    <recommendedName>
        <fullName evidence="10">Tectonic domain-containing protein</fullName>
    </recommendedName>
</protein>
<dbReference type="InterPro" id="IPR011677">
    <property type="entry name" value="TCTN1-3_dom"/>
</dbReference>
<evidence type="ECO:0000256" key="4">
    <source>
        <dbReference type="ARBA" id="ARBA00023180"/>
    </source>
</evidence>
<dbReference type="PANTHER" id="PTHR14611">
    <property type="entry name" value="TECTONIC FAMILY MEMBER"/>
    <property type="match status" value="1"/>
</dbReference>
<evidence type="ECO:0000259" key="6">
    <source>
        <dbReference type="Pfam" id="PF07773"/>
    </source>
</evidence>
<evidence type="ECO:0000256" key="1">
    <source>
        <dbReference type="ARBA" id="ARBA00007633"/>
    </source>
</evidence>
<dbReference type="InterPro" id="IPR040354">
    <property type="entry name" value="TCTN1-3"/>
</dbReference>
<sequence>MNVIVVFLSNRNRLPWSCNRPNPDAEFIVLLIAHITSALVKSVLSIRSGDPYGKVIIGLYENDTTDIYSFNENYASLFTIPVYLVLVNGTTEAILPDPLPTDVKVMCESSPLQSGYSQAIFTPDMIYQAGDIMFSNPVPGRPTQLRCWGDTQPIFTKELSLSESVTFEIRPAGQVTITQSIILVANEPASSTVEGTFIVELSEQAEVYSVNVTCEQSSTGPGGLMRLKFDDITILDGERKGSVRYTLIQSGLSVTVTCTAQSNTNTDAQFQKATSHGAGARFVLATGSAILVPVKSELKTTEINVTLILDSVPTTDVVFACYLRMAVNSEHARELAKNPICKMPNDIIPTSVPDGTAGITFPVSGPTPAPIPPDLTKQWYIRNNILSFQMNSDLYQSLRINRTTDVSTPTVELFVITCCAPESVANSPKYINVSAAAVIASYLTPSMSINWTEATVPADIEKETELINPAFVEISPCSCNLYIDACDINCCCDNNCKEEDIDLFTCIPGLFGGNSTAPPNYMCDAPYMQQPDWFPLMCVQWNNSAFLGYFIYPETALRDLTSYKIKADQYRSPYSFLRSTAKLPIESNYKAGSSVRTGLPMNQVEEDSYYIGQNYRLTLPKRTLGGTCVPGSPVQFLHESSDDCIRTMKESLCTTYSPLSALVYVQADQWIGVKGPLVLSSLGVSLITTTNINYLCTNTTANYIRSPLKYQDLVQTNQTYLFDYQIPADDLCTFDPASGAYVCDNQTVSSSGSLSEPERCSFDDGFTKPPAPVYHRDTDMCTNVVLSVLYNFTWQGTSIVSLNATVTLGNIPMTTAAMETIRANNRTVLTQSFDVRFYHKMSNITVNYTDIAYEKYLKINRTDQYERSGKPGYAWTKPVITGVPVYESNDTFTSDKFSYVDTNITNRLSLWKPGVDGLCYNAGRQDVEFGVDSLGSCLLKLGFTDLLDCTQLRRLILNRQDSLMLSTLVSLGGDPDYKDLDTDWVPVFRQNIQYILGNNDVATTTSATSMTTPGSVSPTTVVPNQTTYTLDRFSGQCSSIPNHIVADIMYAKVGERDASPLWQIVGAKISYSLSTWQLYCTGPSGTTCYTNTTWIEEMTNGGDVKQAFQLYSSVRYTEVPYTDPKPKTLYEEQTNLRVWKCKQDACIEEIFYPFLKINPGDSFQYTTSLGLISLIFLFGLFLVSRPVSRWDYIHEEL</sequence>
<proteinExistence type="inferred from homology"/>
<organism evidence="8 9">
    <name type="scientific">Paralvinella palmiformis</name>
    <dbReference type="NCBI Taxonomy" id="53620"/>
    <lineage>
        <taxon>Eukaryota</taxon>
        <taxon>Metazoa</taxon>
        <taxon>Spiralia</taxon>
        <taxon>Lophotrochozoa</taxon>
        <taxon>Annelida</taxon>
        <taxon>Polychaeta</taxon>
        <taxon>Sedentaria</taxon>
        <taxon>Canalipalpata</taxon>
        <taxon>Terebellida</taxon>
        <taxon>Terebelliformia</taxon>
        <taxon>Alvinellidae</taxon>
        <taxon>Paralvinella</taxon>
    </lineage>
</organism>
<evidence type="ECO:0008006" key="10">
    <source>
        <dbReference type="Google" id="ProtNLM"/>
    </source>
</evidence>
<feature type="transmembrane region" description="Helical" evidence="5">
    <location>
        <begin position="1163"/>
        <end position="1183"/>
    </location>
</feature>
<dbReference type="AlphaFoldDB" id="A0AAD9K6V4"/>
<gene>
    <name evidence="8" type="ORF">LSH36_44g17010</name>
</gene>
<keyword evidence="9" id="KW-1185">Reference proteome</keyword>
<dbReference type="EMBL" id="JAODUP010000044">
    <property type="protein sequence ID" value="KAK2165976.1"/>
    <property type="molecule type" value="Genomic_DNA"/>
</dbReference>
<dbReference type="InterPro" id="IPR057724">
    <property type="entry name" value="TCTN1-3_N"/>
</dbReference>
<keyword evidence="4" id="KW-0325">Glycoprotein</keyword>
<feature type="domain" description="Tectonic-1-3 N-terminal" evidence="7">
    <location>
        <begin position="461"/>
        <end position="551"/>
    </location>
</feature>
<comment type="similarity">
    <text evidence="1">Belongs to the tectonic family.</text>
</comment>
<evidence type="ECO:0000256" key="3">
    <source>
        <dbReference type="ARBA" id="ARBA00022794"/>
    </source>
</evidence>
<accession>A0AAD9K6V4</accession>